<dbReference type="RefSeq" id="XP_022343574.1">
    <property type="nucleotide sequence ID" value="XM_022487866.1"/>
</dbReference>
<keyword evidence="4" id="KW-0175">Coiled coil</keyword>
<name>A0A8B8EUC5_CRAVI</name>
<dbReference type="PROSITE" id="PS50871">
    <property type="entry name" value="C1Q"/>
    <property type="match status" value="1"/>
</dbReference>
<evidence type="ECO:0000256" key="5">
    <source>
        <dbReference type="SAM" id="MobiDB-lite"/>
    </source>
</evidence>
<evidence type="ECO:0000259" key="7">
    <source>
        <dbReference type="PROSITE" id="PS50871"/>
    </source>
</evidence>
<gene>
    <name evidence="9" type="primary">LOC111136767</name>
</gene>
<dbReference type="PANTHER" id="PTHR22923">
    <property type="entry name" value="CEREBELLIN-RELATED"/>
    <property type="match status" value="1"/>
</dbReference>
<dbReference type="SMART" id="SM00110">
    <property type="entry name" value="C1Q"/>
    <property type="match status" value="1"/>
</dbReference>
<dbReference type="InterPro" id="IPR008983">
    <property type="entry name" value="Tumour_necrosis_fac-like_dom"/>
</dbReference>
<feature type="domain" description="C1q" evidence="7">
    <location>
        <begin position="132"/>
        <end position="270"/>
    </location>
</feature>
<proteinExistence type="predicted"/>
<dbReference type="Proteomes" id="UP000694844">
    <property type="component" value="Chromosome 5"/>
</dbReference>
<accession>A0A8B8EUC5</accession>
<organism evidence="8 9">
    <name type="scientific">Crassostrea virginica</name>
    <name type="common">Eastern oyster</name>
    <dbReference type="NCBI Taxonomy" id="6565"/>
    <lineage>
        <taxon>Eukaryota</taxon>
        <taxon>Metazoa</taxon>
        <taxon>Spiralia</taxon>
        <taxon>Lophotrochozoa</taxon>
        <taxon>Mollusca</taxon>
        <taxon>Bivalvia</taxon>
        <taxon>Autobranchia</taxon>
        <taxon>Pteriomorphia</taxon>
        <taxon>Ostreida</taxon>
        <taxon>Ostreoidea</taxon>
        <taxon>Ostreidae</taxon>
        <taxon>Crassostrea</taxon>
    </lineage>
</organism>
<evidence type="ECO:0000256" key="4">
    <source>
        <dbReference type="SAM" id="Coils"/>
    </source>
</evidence>
<protein>
    <submittedName>
        <fullName evidence="9">Uncharacterized protein LOC111136767</fullName>
    </submittedName>
</protein>
<evidence type="ECO:0000256" key="1">
    <source>
        <dbReference type="ARBA" id="ARBA00004613"/>
    </source>
</evidence>
<sequence length="270" mass="29847">MLNMCKWKFLVLFLGLIFGHVHVEAVHDAFRDELNDLRKIVQENTEIIRLLTEKLTTQNGQIQNLETKLAKSEEERITLTERIEVLESFAVRGGQKSTEAETPTDHLNAASKIDAGTDIEESETYKSVIRRAATNVIAFYAYMGQTEVHPGPHHTIIFDVPVTNIGNGYNHFSGIFSVPSSGVYVFSWTIGDSSGGTIFTELVVNKDVVGGILTQSMYTADRFTTTGLVVKEVSESDVVFVRTSSTGGNHGDIQSLSPVQRTSFSGWRLA</sequence>
<dbReference type="PANTHER" id="PTHR22923:SF116">
    <property type="entry name" value="C1Q DOMAIN-CONTAINING PROTEIN"/>
    <property type="match status" value="1"/>
</dbReference>
<dbReference type="KEGG" id="cvn:111136767"/>
<dbReference type="InterPro" id="IPR050822">
    <property type="entry name" value="Cerebellin_Synaptic_Org"/>
</dbReference>
<dbReference type="Pfam" id="PF00386">
    <property type="entry name" value="C1q"/>
    <property type="match status" value="1"/>
</dbReference>
<evidence type="ECO:0000313" key="8">
    <source>
        <dbReference type="Proteomes" id="UP000694844"/>
    </source>
</evidence>
<dbReference type="OrthoDB" id="6155855at2759"/>
<evidence type="ECO:0000313" key="9">
    <source>
        <dbReference type="RefSeq" id="XP_022343574.1"/>
    </source>
</evidence>
<dbReference type="SUPFAM" id="SSF49842">
    <property type="entry name" value="TNF-like"/>
    <property type="match status" value="1"/>
</dbReference>
<evidence type="ECO:0000256" key="3">
    <source>
        <dbReference type="ARBA" id="ARBA00022729"/>
    </source>
</evidence>
<dbReference type="Gene3D" id="2.60.120.40">
    <property type="match status" value="1"/>
</dbReference>
<comment type="subcellular location">
    <subcellularLocation>
        <location evidence="1">Secreted</location>
    </subcellularLocation>
</comment>
<reference evidence="9" key="1">
    <citation type="submission" date="2025-08" db="UniProtKB">
        <authorList>
            <consortium name="RefSeq"/>
        </authorList>
    </citation>
    <scope>IDENTIFICATION</scope>
    <source>
        <tissue evidence="9">Whole sample</tissue>
    </source>
</reference>
<feature type="chain" id="PRO_5034579950" evidence="6">
    <location>
        <begin position="26"/>
        <end position="270"/>
    </location>
</feature>
<dbReference type="InterPro" id="IPR001073">
    <property type="entry name" value="C1q_dom"/>
</dbReference>
<dbReference type="GeneID" id="111136767"/>
<keyword evidence="3 6" id="KW-0732">Signal</keyword>
<feature type="coiled-coil region" evidence="4">
    <location>
        <begin position="48"/>
        <end position="82"/>
    </location>
</feature>
<dbReference type="AlphaFoldDB" id="A0A8B8EUC5"/>
<feature type="region of interest" description="Disordered" evidence="5">
    <location>
        <begin position="246"/>
        <end position="270"/>
    </location>
</feature>
<dbReference type="GO" id="GO:0005576">
    <property type="term" value="C:extracellular region"/>
    <property type="evidence" value="ECO:0007669"/>
    <property type="project" value="UniProtKB-SubCell"/>
</dbReference>
<keyword evidence="8" id="KW-1185">Reference proteome</keyword>
<feature type="signal peptide" evidence="6">
    <location>
        <begin position="1"/>
        <end position="25"/>
    </location>
</feature>
<evidence type="ECO:0000256" key="2">
    <source>
        <dbReference type="ARBA" id="ARBA00022525"/>
    </source>
</evidence>
<keyword evidence="2" id="KW-0964">Secreted</keyword>
<evidence type="ECO:0000256" key="6">
    <source>
        <dbReference type="SAM" id="SignalP"/>
    </source>
</evidence>